<proteinExistence type="predicted"/>
<accession>A0ABU7U4A4</accession>
<dbReference type="EMBL" id="JAWJZY010000011">
    <property type="protein sequence ID" value="MEE8659687.1"/>
    <property type="molecule type" value="Genomic_DNA"/>
</dbReference>
<organism evidence="2 3">
    <name type="scientific">Sorlinia euscelidii</name>
    <dbReference type="NCBI Taxonomy" id="3081148"/>
    <lineage>
        <taxon>Bacteria</taxon>
        <taxon>Pseudomonadati</taxon>
        <taxon>Pseudomonadota</taxon>
        <taxon>Alphaproteobacteria</taxon>
        <taxon>Acetobacterales</taxon>
        <taxon>Acetobacteraceae</taxon>
        <taxon>Sorlinia</taxon>
    </lineage>
</organism>
<evidence type="ECO:0000256" key="1">
    <source>
        <dbReference type="SAM" id="MobiDB-lite"/>
    </source>
</evidence>
<feature type="region of interest" description="Disordered" evidence="1">
    <location>
        <begin position="51"/>
        <end position="71"/>
    </location>
</feature>
<dbReference type="Proteomes" id="UP001312908">
    <property type="component" value="Unassembled WGS sequence"/>
</dbReference>
<protein>
    <submittedName>
        <fullName evidence="2">Uncharacterized protein</fullName>
    </submittedName>
</protein>
<evidence type="ECO:0000313" key="2">
    <source>
        <dbReference type="EMBL" id="MEE8659687.1"/>
    </source>
</evidence>
<keyword evidence="3" id="KW-1185">Reference proteome</keyword>
<evidence type="ECO:0000313" key="3">
    <source>
        <dbReference type="Proteomes" id="UP001312908"/>
    </source>
</evidence>
<reference evidence="2 3" key="1">
    <citation type="submission" date="2023-10" db="EMBL/GenBank/DDBJ databases">
        <title>Sorlinia euscelidii gen. nov., sp. nov., an acetic acid bacteria isolated from the gut of Euscelidius variegatus emitter.</title>
        <authorList>
            <person name="Michoud G."/>
            <person name="Marasco R."/>
            <person name="Seferji K."/>
            <person name="Gonella E."/>
            <person name="Garuglieri E."/>
            <person name="Alma A."/>
            <person name="Mapelli F."/>
            <person name="Borin S."/>
            <person name="Daffonchio D."/>
            <person name="Crotti E."/>
        </authorList>
    </citation>
    <scope>NUCLEOTIDE SEQUENCE [LARGE SCALE GENOMIC DNA]</scope>
    <source>
        <strain evidence="2 3">EV16P</strain>
    </source>
</reference>
<comment type="caution">
    <text evidence="2">The sequence shown here is derived from an EMBL/GenBank/DDBJ whole genome shotgun (WGS) entry which is preliminary data.</text>
</comment>
<name>A0ABU7U4A4_9PROT</name>
<gene>
    <name evidence="2" type="ORF">DOFOFD_11820</name>
</gene>
<sequence length="158" mass="17516">MRLHHLPPDAVDEVTGRSQELLEAQRARHPIMARLNLPTEGFVTPGLMLDAQPVSPIDRPSPTGDQETTSGDSLIAYAPSVTRIAFRSSSTHGRITTMQDTPLGHNVHTVWLNVIEQALMMRDDQRGKIRAAQAVDAFRHDAQRVDIQPAIRLIEDGE</sequence>